<dbReference type="PRINTS" id="PR00947">
    <property type="entry name" value="CUTICLE"/>
</dbReference>
<evidence type="ECO:0000256" key="2">
    <source>
        <dbReference type="PROSITE-ProRule" id="PRU00497"/>
    </source>
</evidence>
<dbReference type="PROSITE" id="PS00233">
    <property type="entry name" value="CHIT_BIND_RR_1"/>
    <property type="match status" value="1"/>
</dbReference>
<dbReference type="PANTHER" id="PTHR12236">
    <property type="entry name" value="STRUCTURAL CONTITUENT OF CUTICLE"/>
    <property type="match status" value="1"/>
</dbReference>
<proteinExistence type="predicted"/>
<dbReference type="OrthoDB" id="8195082at2759"/>
<dbReference type="GO" id="GO:0004523">
    <property type="term" value="F:RNA-DNA hybrid ribonuclease activity"/>
    <property type="evidence" value="ECO:0007669"/>
    <property type="project" value="InterPro"/>
</dbReference>
<dbReference type="Proteomes" id="UP001153737">
    <property type="component" value="Chromosome 10"/>
</dbReference>
<evidence type="ECO:0000256" key="1">
    <source>
        <dbReference type="ARBA" id="ARBA00022460"/>
    </source>
</evidence>
<accession>A0A9N9S9Q1</accession>
<dbReference type="Pfam" id="PF00379">
    <property type="entry name" value="Chitin_bind_4"/>
    <property type="match status" value="1"/>
</dbReference>
<dbReference type="GO" id="GO:0031012">
    <property type="term" value="C:extracellular matrix"/>
    <property type="evidence" value="ECO:0007669"/>
    <property type="project" value="TreeGrafter"/>
</dbReference>
<keyword evidence="5" id="KW-1185">Reference proteome</keyword>
<evidence type="ECO:0000313" key="4">
    <source>
        <dbReference type="EMBL" id="CAG9814365.1"/>
    </source>
</evidence>
<dbReference type="GO" id="GO:0005615">
    <property type="term" value="C:extracellular space"/>
    <property type="evidence" value="ECO:0007669"/>
    <property type="project" value="TreeGrafter"/>
</dbReference>
<evidence type="ECO:0000313" key="5">
    <source>
        <dbReference type="Proteomes" id="UP001153737"/>
    </source>
</evidence>
<dbReference type="GO" id="GO:0003676">
    <property type="term" value="F:nucleic acid binding"/>
    <property type="evidence" value="ECO:0007669"/>
    <property type="project" value="InterPro"/>
</dbReference>
<dbReference type="InterPro" id="IPR002156">
    <property type="entry name" value="RNaseH_domain"/>
</dbReference>
<keyword evidence="1 2" id="KW-0193">Cuticle</keyword>
<dbReference type="GO" id="GO:0042302">
    <property type="term" value="F:structural constituent of cuticle"/>
    <property type="evidence" value="ECO:0007669"/>
    <property type="project" value="UniProtKB-UniRule"/>
</dbReference>
<sequence length="307" mass="33398">MWVPGYSGIPGNEVADRLSRSVQDGPRGQTGTNLMTTKQSGNVLHRGTAAKAIPQNIAGHTRNESIEAPHRGTFEETHRRGFIPQALIHQRRAVLGNIILRPEDVEEIQLRKLLNFSKEVGIPSRMSKFVLSVLALATFAQAGLLNVVPQHAPSYVASPVLSHGYAGPHGHAAQHEDYYAHPKYEFNYGVQDAHTGDQKSQHEQRDGDVVKGFYTVAEPDGTLRTVHYTADDHNGFNAVVEKQGTPVYPAPAVHSAPAYKVHAAPAYNVHAAPAYNVHAAPAYNVHSAPAYNVHAAPVHAAPAYYHH</sequence>
<feature type="domain" description="RNase H type-1" evidence="3">
    <location>
        <begin position="1"/>
        <end position="24"/>
    </location>
</feature>
<reference evidence="4" key="1">
    <citation type="submission" date="2022-01" db="EMBL/GenBank/DDBJ databases">
        <authorList>
            <person name="King R."/>
        </authorList>
    </citation>
    <scope>NUCLEOTIDE SEQUENCE</scope>
</reference>
<dbReference type="EMBL" id="OU896716">
    <property type="protein sequence ID" value="CAG9814365.1"/>
    <property type="molecule type" value="Genomic_DNA"/>
</dbReference>
<dbReference type="AlphaFoldDB" id="A0A9N9S9Q1"/>
<dbReference type="InterPro" id="IPR051217">
    <property type="entry name" value="Insect_Cuticle_Struc_Prot"/>
</dbReference>
<gene>
    <name evidence="4" type="ORF">PHAECO_LOCUS1486</name>
</gene>
<protein>
    <recommendedName>
        <fullName evidence="3">RNase H type-1 domain-containing protein</fullName>
    </recommendedName>
</protein>
<organism evidence="4 5">
    <name type="scientific">Phaedon cochleariae</name>
    <name type="common">Mustard beetle</name>
    <dbReference type="NCBI Taxonomy" id="80249"/>
    <lineage>
        <taxon>Eukaryota</taxon>
        <taxon>Metazoa</taxon>
        <taxon>Ecdysozoa</taxon>
        <taxon>Arthropoda</taxon>
        <taxon>Hexapoda</taxon>
        <taxon>Insecta</taxon>
        <taxon>Pterygota</taxon>
        <taxon>Neoptera</taxon>
        <taxon>Endopterygota</taxon>
        <taxon>Coleoptera</taxon>
        <taxon>Polyphaga</taxon>
        <taxon>Cucujiformia</taxon>
        <taxon>Chrysomeloidea</taxon>
        <taxon>Chrysomelidae</taxon>
        <taxon>Chrysomelinae</taxon>
        <taxon>Chrysomelini</taxon>
        <taxon>Phaedon</taxon>
    </lineage>
</organism>
<dbReference type="PROSITE" id="PS51155">
    <property type="entry name" value="CHIT_BIND_RR_2"/>
    <property type="match status" value="1"/>
</dbReference>
<dbReference type="InterPro" id="IPR000618">
    <property type="entry name" value="Insect_cuticle"/>
</dbReference>
<dbReference type="PROSITE" id="PS50879">
    <property type="entry name" value="RNASE_H_1"/>
    <property type="match status" value="1"/>
</dbReference>
<evidence type="ECO:0000259" key="3">
    <source>
        <dbReference type="PROSITE" id="PS50879"/>
    </source>
</evidence>
<name>A0A9N9S9Q1_PHACE</name>
<dbReference type="InterPro" id="IPR031311">
    <property type="entry name" value="CHIT_BIND_RR_consensus"/>
</dbReference>
<reference evidence="4" key="2">
    <citation type="submission" date="2022-10" db="EMBL/GenBank/DDBJ databases">
        <authorList>
            <consortium name="ENA_rothamsted_submissions"/>
            <consortium name="culmorum"/>
            <person name="King R."/>
        </authorList>
    </citation>
    <scope>NUCLEOTIDE SEQUENCE</scope>
</reference>
<dbReference type="PANTHER" id="PTHR12236:SF95">
    <property type="entry name" value="CUTICULAR PROTEIN 76BD, ISOFORM C-RELATED"/>
    <property type="match status" value="1"/>
</dbReference>